<dbReference type="Proteomes" id="UP000662185">
    <property type="component" value="Unassembled WGS sequence"/>
</dbReference>
<sequence length="413" mass="46842">MNSLSFSALAKSENFVGRDFIFTAINNFLHRYPKGYFTIVGVPGSGKSAILAQFVRQNPHTIYYNAQIAGKNRVEAFFPEVCTQLNLLLEKLSSTPPQPSPQTMRETGFINANEGSWLFSTLLQQVSEKLPDQKIIIVIDGLDGIDINSQAVGTNLFYLPRYLPDQIYFIFARRPYQKSHSGLLIEAPSEILDLADYPVENRQDIQAYIRRNLTPLTPLPYQGMGEQEFSNSPLLVGEGLGERSELNENERNLTPLTPLPYQGMGEQEFSNSPLLAGEGLGERSNLLAENEDNFMYVQQILKAIANGFYSANNFEQIPPDLETYYQQHWQKMQGQGLSDVAMDILRVLTAEETQTMSTVAISKIIKADVLDVAEIMETWLEFLQETREGKETKYQLYHHGFRKWLRGYLKGII</sequence>
<reference evidence="3" key="1">
    <citation type="journal article" date="2020" name="ISME J.">
        <title>Comparative genomics reveals insights into cyanobacterial evolution and habitat adaptation.</title>
        <authorList>
            <person name="Chen M.Y."/>
            <person name="Teng W.K."/>
            <person name="Zhao L."/>
            <person name="Hu C.X."/>
            <person name="Zhou Y.K."/>
            <person name="Han B.P."/>
            <person name="Song L.R."/>
            <person name="Shu W.S."/>
        </authorList>
    </citation>
    <scope>NUCLEOTIDE SEQUENCE [LARGE SCALE GENOMIC DNA]</scope>
    <source>
        <strain evidence="3">FACHB-251</strain>
    </source>
</reference>
<protein>
    <submittedName>
        <fullName evidence="2">ATP-binding protein</fullName>
    </submittedName>
</protein>
<evidence type="ECO:0000259" key="1">
    <source>
        <dbReference type="Pfam" id="PF13191"/>
    </source>
</evidence>
<organism evidence="2 3">
    <name type="scientific">Anabaena sphaerica FACHB-251</name>
    <dbReference type="NCBI Taxonomy" id="2692883"/>
    <lineage>
        <taxon>Bacteria</taxon>
        <taxon>Bacillati</taxon>
        <taxon>Cyanobacteriota</taxon>
        <taxon>Cyanophyceae</taxon>
        <taxon>Nostocales</taxon>
        <taxon>Nostocaceae</taxon>
        <taxon>Anabaena</taxon>
    </lineage>
</organism>
<proteinExistence type="predicted"/>
<dbReference type="Pfam" id="PF13191">
    <property type="entry name" value="AAA_16"/>
    <property type="match status" value="1"/>
</dbReference>
<evidence type="ECO:0000313" key="2">
    <source>
        <dbReference type="EMBL" id="MBD2291973.1"/>
    </source>
</evidence>
<dbReference type="InterPro" id="IPR041664">
    <property type="entry name" value="AAA_16"/>
</dbReference>
<dbReference type="AlphaFoldDB" id="A0A926WF39"/>
<dbReference type="RefSeq" id="WP_190555985.1">
    <property type="nucleotide sequence ID" value="NZ_JACJQU010000001.1"/>
</dbReference>
<name>A0A926WF39_9NOST</name>
<gene>
    <name evidence="2" type="ORF">H6G06_00385</name>
</gene>
<dbReference type="GO" id="GO:0005524">
    <property type="term" value="F:ATP binding"/>
    <property type="evidence" value="ECO:0007669"/>
    <property type="project" value="UniProtKB-KW"/>
</dbReference>
<keyword evidence="3" id="KW-1185">Reference proteome</keyword>
<accession>A0A926WF39</accession>
<keyword evidence="2" id="KW-0067">ATP-binding</keyword>
<keyword evidence="2" id="KW-0547">Nucleotide-binding</keyword>
<comment type="caution">
    <text evidence="2">The sequence shown here is derived from an EMBL/GenBank/DDBJ whole genome shotgun (WGS) entry which is preliminary data.</text>
</comment>
<feature type="domain" description="Orc1-like AAA ATPase" evidence="1">
    <location>
        <begin position="14"/>
        <end position="159"/>
    </location>
</feature>
<dbReference type="InterPro" id="IPR027417">
    <property type="entry name" value="P-loop_NTPase"/>
</dbReference>
<dbReference type="SUPFAM" id="SSF52540">
    <property type="entry name" value="P-loop containing nucleoside triphosphate hydrolases"/>
    <property type="match status" value="1"/>
</dbReference>
<dbReference type="Gene3D" id="3.40.50.300">
    <property type="entry name" value="P-loop containing nucleotide triphosphate hydrolases"/>
    <property type="match status" value="1"/>
</dbReference>
<dbReference type="EMBL" id="JACJQU010000001">
    <property type="protein sequence ID" value="MBD2291973.1"/>
    <property type="molecule type" value="Genomic_DNA"/>
</dbReference>
<evidence type="ECO:0000313" key="3">
    <source>
        <dbReference type="Proteomes" id="UP000662185"/>
    </source>
</evidence>